<dbReference type="RefSeq" id="WP_141197084.1">
    <property type="nucleotide sequence ID" value="NZ_CP041186.1"/>
</dbReference>
<feature type="transmembrane region" description="Helical" evidence="1">
    <location>
        <begin position="92"/>
        <end position="113"/>
    </location>
</feature>
<evidence type="ECO:0000256" key="1">
    <source>
        <dbReference type="SAM" id="Phobius"/>
    </source>
</evidence>
<feature type="transmembrane region" description="Helical" evidence="1">
    <location>
        <begin position="12"/>
        <end position="32"/>
    </location>
</feature>
<keyword evidence="1" id="KW-0472">Membrane</keyword>
<keyword evidence="3" id="KW-1185">Reference proteome</keyword>
<accession>A0A5B8Y617</accession>
<keyword evidence="1" id="KW-0812">Transmembrane</keyword>
<organism evidence="2 3">
    <name type="scientific">Persicimonas caeni</name>
    <dbReference type="NCBI Taxonomy" id="2292766"/>
    <lineage>
        <taxon>Bacteria</taxon>
        <taxon>Deltaproteobacteria</taxon>
        <taxon>Bradymonadales</taxon>
        <taxon>Bradymonadaceae</taxon>
        <taxon>Persicimonas</taxon>
    </lineage>
</organism>
<dbReference type="EMBL" id="CP041186">
    <property type="protein sequence ID" value="QDG50592.1"/>
    <property type="molecule type" value="Genomic_DNA"/>
</dbReference>
<feature type="transmembrane region" description="Helical" evidence="1">
    <location>
        <begin position="58"/>
        <end position="80"/>
    </location>
</feature>
<accession>A0A4Y6PQH3</accession>
<reference evidence="2 3" key="1">
    <citation type="submission" date="2019-06" db="EMBL/GenBank/DDBJ databases">
        <title>Persicimonas caeni gen. nov., sp. nov., a predatory bacterium isolated from solar saltern.</title>
        <authorList>
            <person name="Wang S."/>
        </authorList>
    </citation>
    <scope>NUCLEOTIDE SEQUENCE [LARGE SCALE GENOMIC DNA]</scope>
    <source>
        <strain evidence="2 3">YN101</strain>
    </source>
</reference>
<dbReference type="AlphaFoldDB" id="A0A4Y6PQH3"/>
<keyword evidence="1" id="KW-1133">Transmembrane helix</keyword>
<gene>
    <name evidence="2" type="ORF">FIV42_07540</name>
</gene>
<evidence type="ECO:0000313" key="2">
    <source>
        <dbReference type="EMBL" id="QDG50592.1"/>
    </source>
</evidence>
<protein>
    <submittedName>
        <fullName evidence="2">DUF4386 domain-containing protein</fullName>
    </submittedName>
</protein>
<feature type="transmembrane region" description="Helical" evidence="1">
    <location>
        <begin position="133"/>
        <end position="153"/>
    </location>
</feature>
<sequence>MKDITPRVAALTAGLGMLLMAVIAPLCIFGVIEKMAVPGDASATAANLIESASLVRNAGVGLLAVVLLDVIVAWGLYVVLRPVNASLSLLGAWLRVTYSAIFAVAITNLFDATRAATVDPEQALFLLGGFDQAWQFALVVFGAHLVVVGYLAWRADYISRWLGALLVIAGVGYALDGVGTLIDPTYLLDVGRFTFVGEILFLFWLLIRGARKGMGFSTTPHSSEGCFRAN</sequence>
<dbReference type="OrthoDB" id="1160166at2"/>
<name>A0A4Y6PQH3_PERCE</name>
<dbReference type="Pfam" id="PF14329">
    <property type="entry name" value="DUF4386"/>
    <property type="match status" value="1"/>
</dbReference>
<evidence type="ECO:0000313" key="3">
    <source>
        <dbReference type="Proteomes" id="UP000315995"/>
    </source>
</evidence>
<dbReference type="InterPro" id="IPR025495">
    <property type="entry name" value="DUF4386"/>
</dbReference>
<dbReference type="Proteomes" id="UP000315995">
    <property type="component" value="Chromosome"/>
</dbReference>
<proteinExistence type="predicted"/>
<feature type="transmembrane region" description="Helical" evidence="1">
    <location>
        <begin position="160"/>
        <end position="178"/>
    </location>
</feature>
<feature type="transmembrane region" description="Helical" evidence="1">
    <location>
        <begin position="190"/>
        <end position="207"/>
    </location>
</feature>